<dbReference type="InterPro" id="IPR029032">
    <property type="entry name" value="AhpD-like"/>
</dbReference>
<proteinExistence type="predicted"/>
<dbReference type="AlphaFoldDB" id="A0AAE8T0M9"/>
<dbReference type="InterPro" id="IPR003779">
    <property type="entry name" value="CMD-like"/>
</dbReference>
<evidence type="ECO:0000313" key="4">
    <source>
        <dbReference type="Proteomes" id="UP000250416"/>
    </source>
</evidence>
<accession>A0AAE8T0M9</accession>
<feature type="domain" description="Carboxymuconolactone decarboxylase-like" evidence="2">
    <location>
        <begin position="79"/>
        <end position="131"/>
    </location>
</feature>
<gene>
    <name evidence="3" type="ORF">NCTC10661_00169</name>
</gene>
<evidence type="ECO:0000259" key="2">
    <source>
        <dbReference type="Pfam" id="PF02627"/>
    </source>
</evidence>
<reference evidence="3 4" key="1">
    <citation type="submission" date="2018-06" db="EMBL/GenBank/DDBJ databases">
        <authorList>
            <consortium name="Pathogen Informatics"/>
            <person name="Doyle S."/>
        </authorList>
    </citation>
    <scope>NUCLEOTIDE SEQUENCE [LARGE SCALE GENOMIC DNA]</scope>
    <source>
        <strain evidence="3 4">NCTC10661</strain>
    </source>
</reference>
<dbReference type="PANTHER" id="PTHR35446">
    <property type="entry name" value="SI:CH211-175M2.5"/>
    <property type="match status" value="1"/>
</dbReference>
<name>A0AAE8T0M9_BURCE</name>
<dbReference type="InterPro" id="IPR004675">
    <property type="entry name" value="AhpD_core"/>
</dbReference>
<dbReference type="Gene3D" id="1.20.1290.10">
    <property type="entry name" value="AhpD-like"/>
    <property type="match status" value="1"/>
</dbReference>
<dbReference type="SUPFAM" id="SSF69118">
    <property type="entry name" value="AhpD-like"/>
    <property type="match status" value="1"/>
</dbReference>
<protein>
    <submittedName>
        <fullName evidence="3">Alkylhydroperoxidase AhpD core</fullName>
    </submittedName>
</protein>
<dbReference type="NCBIfam" id="TIGR00778">
    <property type="entry name" value="ahpD_dom"/>
    <property type="match status" value="1"/>
</dbReference>
<evidence type="ECO:0000313" key="3">
    <source>
        <dbReference type="EMBL" id="SPV11574.1"/>
    </source>
</evidence>
<dbReference type="EMBL" id="UARD01000001">
    <property type="protein sequence ID" value="SPV11574.1"/>
    <property type="molecule type" value="Genomic_DNA"/>
</dbReference>
<dbReference type="Pfam" id="PF02627">
    <property type="entry name" value="CMD"/>
    <property type="match status" value="1"/>
</dbReference>
<comment type="caution">
    <text evidence="3">The sequence shown here is derived from an EMBL/GenBank/DDBJ whole genome shotgun (WGS) entry which is preliminary data.</text>
</comment>
<sequence>MKQRRPRIAGSTGAANNDGFPIEDAMSRLPLQTVESAPEASRPFLQKSQAANGFLPNLVAALANAPVALETYLTVGEINSRSGLTLAEREIVQITAAAVHGCGFCVAGHTAVALKKAQLPAALVDEVRAQRPLSDARLEAVAAFTRDVIATRGAVSDEALAAFKAAGYSDAGALEVVLGVSLATLCNFANNLARNELNPQLEAYRWEPTARAA</sequence>
<organism evidence="3 4">
    <name type="scientific">Burkholderia cepacia</name>
    <name type="common">Pseudomonas cepacia</name>
    <dbReference type="NCBI Taxonomy" id="292"/>
    <lineage>
        <taxon>Bacteria</taxon>
        <taxon>Pseudomonadati</taxon>
        <taxon>Pseudomonadota</taxon>
        <taxon>Betaproteobacteria</taxon>
        <taxon>Burkholderiales</taxon>
        <taxon>Burkholderiaceae</taxon>
        <taxon>Burkholderia</taxon>
        <taxon>Burkholderia cepacia complex</taxon>
    </lineage>
</organism>
<feature type="region of interest" description="Disordered" evidence="1">
    <location>
        <begin position="1"/>
        <end position="22"/>
    </location>
</feature>
<dbReference type="Proteomes" id="UP000250416">
    <property type="component" value="Unassembled WGS sequence"/>
</dbReference>
<dbReference type="PANTHER" id="PTHR35446:SF3">
    <property type="entry name" value="CMD DOMAIN-CONTAINING PROTEIN"/>
    <property type="match status" value="1"/>
</dbReference>
<evidence type="ECO:0000256" key="1">
    <source>
        <dbReference type="SAM" id="MobiDB-lite"/>
    </source>
</evidence>
<dbReference type="GO" id="GO:0051920">
    <property type="term" value="F:peroxiredoxin activity"/>
    <property type="evidence" value="ECO:0007669"/>
    <property type="project" value="InterPro"/>
</dbReference>